<comment type="caution">
    <text evidence="1">The sequence shown here is derived from an EMBL/GenBank/DDBJ whole genome shotgun (WGS) entry which is preliminary data.</text>
</comment>
<evidence type="ECO:0000313" key="2">
    <source>
        <dbReference type="Proteomes" id="UP001169066"/>
    </source>
</evidence>
<organism evidence="1 2">
    <name type="scientific">Sulfurovum xiamenensis</name>
    <dbReference type="NCBI Taxonomy" id="3019066"/>
    <lineage>
        <taxon>Bacteria</taxon>
        <taxon>Pseudomonadati</taxon>
        <taxon>Campylobacterota</taxon>
        <taxon>Epsilonproteobacteria</taxon>
        <taxon>Campylobacterales</taxon>
        <taxon>Sulfurovaceae</taxon>
        <taxon>Sulfurovum</taxon>
    </lineage>
</organism>
<accession>A0ABT7QQZ7</accession>
<name>A0ABT7QQZ7_9BACT</name>
<dbReference type="Proteomes" id="UP001169066">
    <property type="component" value="Unassembled WGS sequence"/>
</dbReference>
<keyword evidence="2" id="KW-1185">Reference proteome</keyword>
<evidence type="ECO:0000313" key="1">
    <source>
        <dbReference type="EMBL" id="MDM5263496.1"/>
    </source>
</evidence>
<dbReference type="EMBL" id="JAQIBC010000002">
    <property type="protein sequence ID" value="MDM5263496.1"/>
    <property type="molecule type" value="Genomic_DNA"/>
</dbReference>
<reference evidence="1" key="1">
    <citation type="submission" date="2023-01" db="EMBL/GenBank/DDBJ databases">
        <title>Sulfurovum sp. XTW-4 genome assembly.</title>
        <authorList>
            <person name="Wang J."/>
        </authorList>
    </citation>
    <scope>NUCLEOTIDE SEQUENCE</scope>
    <source>
        <strain evidence="1">XTW-4</strain>
    </source>
</reference>
<gene>
    <name evidence="1" type="ORF">PF327_04735</name>
</gene>
<dbReference type="RefSeq" id="WP_008242603.1">
    <property type="nucleotide sequence ID" value="NZ_JAQIBC010000002.1"/>
</dbReference>
<dbReference type="SUPFAM" id="SSF53850">
    <property type="entry name" value="Periplasmic binding protein-like II"/>
    <property type="match status" value="1"/>
</dbReference>
<protein>
    <recommendedName>
        <fullName evidence="3">SsuA/THI5-like domain-containing protein</fullName>
    </recommendedName>
</protein>
<proteinExistence type="predicted"/>
<dbReference type="PROSITE" id="PS51257">
    <property type="entry name" value="PROKAR_LIPOPROTEIN"/>
    <property type="match status" value="1"/>
</dbReference>
<sequence length="296" mass="34374">MKNNFIVFAFVIFSIVIGCTISISQPLRISTNLWIGYSPFFYMQQKGWLKDHNIEIVNVVSLSENMQMYESGFVNAFTGTQYEFEQMQKKTPDLEPIILLDRSIGGDVIMGNRDIETLQKAQKINVYLEIDSVNKVLLDNFTELYGINLSVLHLINKDSDNSSMLEMKDEPTLIITYTPYDILLKKNGYKVVDTTKNLSFFVMDALYTDLKTREKYAEELAVLNKLISKALNHLKEDPEEYFSTVQIYFNYKDKNAFLQALTSIQWIYDDRSLPLMKQLELHHIPAHNILEPVDEF</sequence>
<evidence type="ECO:0008006" key="3">
    <source>
        <dbReference type="Google" id="ProtNLM"/>
    </source>
</evidence>
<dbReference type="Gene3D" id="3.40.190.10">
    <property type="entry name" value="Periplasmic binding protein-like II"/>
    <property type="match status" value="1"/>
</dbReference>